<dbReference type="Proteomes" id="UP001431783">
    <property type="component" value="Unassembled WGS sequence"/>
</dbReference>
<feature type="compositionally biased region" description="Basic and acidic residues" evidence="1">
    <location>
        <begin position="81"/>
        <end position="96"/>
    </location>
</feature>
<reference evidence="2 3" key="1">
    <citation type="submission" date="2023-03" db="EMBL/GenBank/DDBJ databases">
        <title>Genome insight into feeding habits of ladybird beetles.</title>
        <authorList>
            <person name="Li H.-S."/>
            <person name="Huang Y.-H."/>
            <person name="Pang H."/>
        </authorList>
    </citation>
    <scope>NUCLEOTIDE SEQUENCE [LARGE SCALE GENOMIC DNA]</scope>
    <source>
        <strain evidence="2">SYSU_2023b</strain>
        <tissue evidence="2">Whole body</tissue>
    </source>
</reference>
<keyword evidence="3" id="KW-1185">Reference proteome</keyword>
<evidence type="ECO:0000256" key="1">
    <source>
        <dbReference type="SAM" id="MobiDB-lite"/>
    </source>
</evidence>
<protein>
    <submittedName>
        <fullName evidence="2">Uncharacterized protein</fullName>
    </submittedName>
</protein>
<feature type="region of interest" description="Disordered" evidence="1">
    <location>
        <begin position="43"/>
        <end position="112"/>
    </location>
</feature>
<accession>A0AAW1UBG7</accession>
<proteinExistence type="predicted"/>
<evidence type="ECO:0000313" key="3">
    <source>
        <dbReference type="Proteomes" id="UP001431783"/>
    </source>
</evidence>
<feature type="compositionally biased region" description="Basic and acidic residues" evidence="1">
    <location>
        <begin position="61"/>
        <end position="73"/>
    </location>
</feature>
<sequence>MVITINNIPFKDETKPFCIECLARKQHRLPFPICNSRAKETGELIPGDLYGPSELNSLGGSEKHNQTPEDNVEHQNNNGLKDAEDILQDKDDKTSEILDEEEDADSYRRIGK</sequence>
<evidence type="ECO:0000313" key="2">
    <source>
        <dbReference type="EMBL" id="KAK9878062.1"/>
    </source>
</evidence>
<name>A0AAW1UBG7_9CUCU</name>
<organism evidence="2 3">
    <name type="scientific">Henosepilachna vigintioctopunctata</name>
    <dbReference type="NCBI Taxonomy" id="420089"/>
    <lineage>
        <taxon>Eukaryota</taxon>
        <taxon>Metazoa</taxon>
        <taxon>Ecdysozoa</taxon>
        <taxon>Arthropoda</taxon>
        <taxon>Hexapoda</taxon>
        <taxon>Insecta</taxon>
        <taxon>Pterygota</taxon>
        <taxon>Neoptera</taxon>
        <taxon>Endopterygota</taxon>
        <taxon>Coleoptera</taxon>
        <taxon>Polyphaga</taxon>
        <taxon>Cucujiformia</taxon>
        <taxon>Coccinelloidea</taxon>
        <taxon>Coccinellidae</taxon>
        <taxon>Epilachninae</taxon>
        <taxon>Epilachnini</taxon>
        <taxon>Henosepilachna</taxon>
    </lineage>
</organism>
<dbReference type="EMBL" id="JARQZJ010000045">
    <property type="protein sequence ID" value="KAK9878062.1"/>
    <property type="molecule type" value="Genomic_DNA"/>
</dbReference>
<dbReference type="AlphaFoldDB" id="A0AAW1UBG7"/>
<gene>
    <name evidence="2" type="ORF">WA026_020691</name>
</gene>
<comment type="caution">
    <text evidence="2">The sequence shown here is derived from an EMBL/GenBank/DDBJ whole genome shotgun (WGS) entry which is preliminary data.</text>
</comment>